<proteinExistence type="predicted"/>
<evidence type="ECO:0000313" key="2">
    <source>
        <dbReference type="Proteomes" id="UP001595961"/>
    </source>
</evidence>
<evidence type="ECO:0000313" key="1">
    <source>
        <dbReference type="EMBL" id="MFC4527859.1"/>
    </source>
</evidence>
<dbReference type="Proteomes" id="UP001595961">
    <property type="component" value="Unassembled WGS sequence"/>
</dbReference>
<dbReference type="EMBL" id="JBHSGA010000017">
    <property type="protein sequence ID" value="MFC4527859.1"/>
    <property type="molecule type" value="Genomic_DNA"/>
</dbReference>
<accession>A0ABV9C486</accession>
<dbReference type="RefSeq" id="WP_266151849.1">
    <property type="nucleotide sequence ID" value="NZ_CP064028.1"/>
</dbReference>
<reference evidence="2" key="1">
    <citation type="journal article" date="2019" name="Int. J. Syst. Evol. Microbiol.">
        <title>The Global Catalogue of Microorganisms (GCM) 10K type strain sequencing project: providing services to taxonomists for standard genome sequencing and annotation.</title>
        <authorList>
            <consortium name="The Broad Institute Genomics Platform"/>
            <consortium name="The Broad Institute Genome Sequencing Center for Infectious Disease"/>
            <person name="Wu L."/>
            <person name="Ma J."/>
        </authorList>
    </citation>
    <scope>NUCLEOTIDE SEQUENCE [LARGE SCALE GENOMIC DNA]</scope>
    <source>
        <strain evidence="2">CCM 4481</strain>
    </source>
</reference>
<gene>
    <name evidence="1" type="ORF">ACFO5W_14540</name>
</gene>
<comment type="caution">
    <text evidence="1">The sequence shown here is derived from an EMBL/GenBank/DDBJ whole genome shotgun (WGS) entry which is preliminary data.</text>
</comment>
<organism evidence="1 2">
    <name type="scientific">Dyella halodurans</name>
    <dbReference type="NCBI Taxonomy" id="1920171"/>
    <lineage>
        <taxon>Bacteria</taxon>
        <taxon>Pseudomonadati</taxon>
        <taxon>Pseudomonadota</taxon>
        <taxon>Gammaproteobacteria</taxon>
        <taxon>Lysobacterales</taxon>
        <taxon>Rhodanobacteraceae</taxon>
        <taxon>Dyella</taxon>
    </lineage>
</organism>
<protein>
    <submittedName>
        <fullName evidence="1">Helix-hairpin-helix domain-containing protein</fullName>
    </submittedName>
</protein>
<name>A0ABV9C486_9GAMM</name>
<sequence length="73" mass="7607">MLALKGVGATVVARLEQIGFAELSQLAGQDPADLTYQISRAVGATCWHNSPQARAAIQAIVELARSQAGMARG</sequence>
<keyword evidence="2" id="KW-1185">Reference proteome</keyword>